<name>A0A967ASE0_9FLAO</name>
<dbReference type="SUPFAM" id="SSF49764">
    <property type="entry name" value="HSP20-like chaperones"/>
    <property type="match status" value="1"/>
</dbReference>
<evidence type="ECO:0000259" key="3">
    <source>
        <dbReference type="PROSITE" id="PS01031"/>
    </source>
</evidence>
<dbReference type="AlphaFoldDB" id="A0A967ASE0"/>
<evidence type="ECO:0000256" key="2">
    <source>
        <dbReference type="RuleBase" id="RU003616"/>
    </source>
</evidence>
<dbReference type="PROSITE" id="PS01031">
    <property type="entry name" value="SHSP"/>
    <property type="match status" value="1"/>
</dbReference>
<dbReference type="RefSeq" id="WP_152573556.1">
    <property type="nucleotide sequence ID" value="NZ_VIKU02000001.1"/>
</dbReference>
<reference evidence="4" key="2">
    <citation type="submission" date="2020-03" db="EMBL/GenBank/DDBJ databases">
        <title>Flavobacteriaceae bacterium strain TP-CH-4, a member of the family Flavobacteriaceae isolated from a deep-sea seamount.</title>
        <authorList>
            <person name="Zhang D.-C."/>
        </authorList>
    </citation>
    <scope>NUCLEOTIDE SEQUENCE</scope>
    <source>
        <strain evidence="4">TP-CH-4</strain>
    </source>
</reference>
<dbReference type="PANTHER" id="PTHR11527">
    <property type="entry name" value="HEAT-SHOCK PROTEIN 20 FAMILY MEMBER"/>
    <property type="match status" value="1"/>
</dbReference>
<dbReference type="Pfam" id="PF00011">
    <property type="entry name" value="HSP20"/>
    <property type="match status" value="1"/>
</dbReference>
<sequence>MSTEVTVPNNGNVVRPSLNSWISDWFGDDLSSMFNGNFNRGITLPAVNIRETGDAYFVEMAVPGMKKSDFEIALENNVLLISTGREHQEESEEGTYTRREFGYSAFRRSFTLPETVDEQKIMATYQDGLLSVHLPKKEEAKKKPARTITIS</sequence>
<organism evidence="4 5">
    <name type="scientific">Pelagihabitans pacificus</name>
    <dbReference type="NCBI Taxonomy" id="2696054"/>
    <lineage>
        <taxon>Bacteria</taxon>
        <taxon>Pseudomonadati</taxon>
        <taxon>Bacteroidota</taxon>
        <taxon>Flavobacteriia</taxon>
        <taxon>Flavobacteriales</taxon>
        <taxon>Flavobacteriaceae</taxon>
        <taxon>Pelagihabitans</taxon>
    </lineage>
</organism>
<proteinExistence type="inferred from homology"/>
<dbReference type="Proteomes" id="UP000707206">
    <property type="component" value="Unassembled WGS sequence"/>
</dbReference>
<comment type="caution">
    <text evidence="4">The sequence shown here is derived from an EMBL/GenBank/DDBJ whole genome shotgun (WGS) entry which is preliminary data.</text>
</comment>
<gene>
    <name evidence="4" type="ORF">FK220_007135</name>
</gene>
<dbReference type="CDD" id="cd06464">
    <property type="entry name" value="ACD_sHsps-like"/>
    <property type="match status" value="1"/>
</dbReference>
<accession>A0A967ASE0</accession>
<dbReference type="InterPro" id="IPR008978">
    <property type="entry name" value="HSP20-like_chaperone"/>
</dbReference>
<dbReference type="InterPro" id="IPR031107">
    <property type="entry name" value="Small_HSP"/>
</dbReference>
<keyword evidence="5" id="KW-1185">Reference proteome</keyword>
<protein>
    <submittedName>
        <fullName evidence="4">Hsp20/alpha crystallin family protein</fullName>
    </submittedName>
</protein>
<evidence type="ECO:0000256" key="1">
    <source>
        <dbReference type="PROSITE-ProRule" id="PRU00285"/>
    </source>
</evidence>
<dbReference type="EMBL" id="VIKU02000001">
    <property type="protein sequence ID" value="NHF59107.1"/>
    <property type="molecule type" value="Genomic_DNA"/>
</dbReference>
<evidence type="ECO:0000313" key="5">
    <source>
        <dbReference type="Proteomes" id="UP000707206"/>
    </source>
</evidence>
<dbReference type="Gene3D" id="2.60.40.790">
    <property type="match status" value="1"/>
</dbReference>
<evidence type="ECO:0000313" key="4">
    <source>
        <dbReference type="EMBL" id="NHF59107.1"/>
    </source>
</evidence>
<dbReference type="InterPro" id="IPR002068">
    <property type="entry name" value="A-crystallin/Hsp20_dom"/>
</dbReference>
<reference evidence="4" key="1">
    <citation type="submission" date="2019-07" db="EMBL/GenBank/DDBJ databases">
        <authorList>
            <person name="De-Chao Zhang Q."/>
        </authorList>
    </citation>
    <scope>NUCLEOTIDE SEQUENCE</scope>
    <source>
        <strain evidence="4">TP-CH-4</strain>
    </source>
</reference>
<feature type="domain" description="SHSP" evidence="3">
    <location>
        <begin position="38"/>
        <end position="151"/>
    </location>
</feature>
<comment type="similarity">
    <text evidence="1 2">Belongs to the small heat shock protein (HSP20) family.</text>
</comment>